<sequence>MFLLKVFTRTRPASPSFMMTTTLKPSGYERSKHGSYYKGGTTSHKRHILVYKERKMGFEDEEFGEKETFDGVLR</sequence>
<protein>
    <submittedName>
        <fullName evidence="1">Uncharacterized protein</fullName>
    </submittedName>
</protein>
<accession>W9QP34</accession>
<evidence type="ECO:0000313" key="1">
    <source>
        <dbReference type="EMBL" id="EXB37083.1"/>
    </source>
</evidence>
<evidence type="ECO:0000313" key="2">
    <source>
        <dbReference type="Proteomes" id="UP000030645"/>
    </source>
</evidence>
<gene>
    <name evidence="1" type="ORF">L484_020874</name>
</gene>
<dbReference type="EMBL" id="KE343603">
    <property type="protein sequence ID" value="EXB37083.1"/>
    <property type="molecule type" value="Genomic_DNA"/>
</dbReference>
<name>W9QP34_9ROSA</name>
<reference evidence="2" key="1">
    <citation type="submission" date="2013-01" db="EMBL/GenBank/DDBJ databases">
        <title>Draft Genome Sequence of a Mulberry Tree, Morus notabilis C.K. Schneid.</title>
        <authorList>
            <person name="He N."/>
            <person name="Zhao S."/>
        </authorList>
    </citation>
    <scope>NUCLEOTIDE SEQUENCE</scope>
</reference>
<organism evidence="1 2">
    <name type="scientific">Morus notabilis</name>
    <dbReference type="NCBI Taxonomy" id="981085"/>
    <lineage>
        <taxon>Eukaryota</taxon>
        <taxon>Viridiplantae</taxon>
        <taxon>Streptophyta</taxon>
        <taxon>Embryophyta</taxon>
        <taxon>Tracheophyta</taxon>
        <taxon>Spermatophyta</taxon>
        <taxon>Magnoliopsida</taxon>
        <taxon>eudicotyledons</taxon>
        <taxon>Gunneridae</taxon>
        <taxon>Pentapetalae</taxon>
        <taxon>rosids</taxon>
        <taxon>fabids</taxon>
        <taxon>Rosales</taxon>
        <taxon>Moraceae</taxon>
        <taxon>Moreae</taxon>
        <taxon>Morus</taxon>
    </lineage>
</organism>
<dbReference type="AlphaFoldDB" id="W9QP34"/>
<proteinExistence type="predicted"/>
<keyword evidence="2" id="KW-1185">Reference proteome</keyword>
<dbReference type="Proteomes" id="UP000030645">
    <property type="component" value="Unassembled WGS sequence"/>
</dbReference>